<gene>
    <name evidence="7" type="ORF">JK636_16135</name>
</gene>
<comment type="caution">
    <text evidence="7">The sequence shown here is derived from an EMBL/GenBank/DDBJ whole genome shotgun (WGS) entry which is preliminary data.</text>
</comment>
<evidence type="ECO:0000256" key="4">
    <source>
        <dbReference type="ARBA" id="ARBA00023002"/>
    </source>
</evidence>
<dbReference type="PIRSF" id="PIRSF005426">
    <property type="entry name" value="Frp"/>
    <property type="match status" value="1"/>
</dbReference>
<sequence>MNETIKILLDHRSIRNYKEDMISDEELDYIVRAAQAAPSSINGQQVSIIAVKDKERKAKISELAGGQKWIEEAPVFLIFAADFYRAKLAAEKNGVDLVITENIESTMVGCVDVGLAMGSAIAAAESLGLGIVPIGGVRREPEELIKLLELPKYVYPVCGLVVGHPKDESAPKPRLPKEAVYHEEKYNSNQKEMIDRYDDEISEYMRERTKGESDRNWSKGIASTYKFVYYPKVSASIRKQGYESK</sequence>
<dbReference type="CDD" id="cd02146">
    <property type="entry name" value="NfsA-like"/>
    <property type="match status" value="1"/>
</dbReference>
<evidence type="ECO:0000313" key="7">
    <source>
        <dbReference type="EMBL" id="MBL4937258.1"/>
    </source>
</evidence>
<name>A0ABS1TD35_9CLOT</name>
<dbReference type="Pfam" id="PF00881">
    <property type="entry name" value="Nitroreductase"/>
    <property type="match status" value="1"/>
</dbReference>
<dbReference type="EMBL" id="JAESWC010000014">
    <property type="protein sequence ID" value="MBL4937258.1"/>
    <property type="molecule type" value="Genomic_DNA"/>
</dbReference>
<organism evidence="7 8">
    <name type="scientific">Clostridium rhizosphaerae</name>
    <dbReference type="NCBI Taxonomy" id="2803861"/>
    <lineage>
        <taxon>Bacteria</taxon>
        <taxon>Bacillati</taxon>
        <taxon>Bacillota</taxon>
        <taxon>Clostridia</taxon>
        <taxon>Eubacteriales</taxon>
        <taxon>Clostridiaceae</taxon>
        <taxon>Clostridium</taxon>
    </lineage>
</organism>
<reference evidence="7 8" key="1">
    <citation type="submission" date="2021-01" db="EMBL/GenBank/DDBJ databases">
        <title>Genome public.</title>
        <authorList>
            <person name="Liu C."/>
            <person name="Sun Q."/>
        </authorList>
    </citation>
    <scope>NUCLEOTIDE SEQUENCE [LARGE SCALE GENOMIC DNA]</scope>
    <source>
        <strain evidence="7 8">YIM B02515</strain>
    </source>
</reference>
<evidence type="ECO:0000256" key="3">
    <source>
        <dbReference type="ARBA" id="ARBA00022643"/>
    </source>
</evidence>
<dbReference type="PANTHER" id="PTHR43425">
    <property type="entry name" value="OXYGEN-INSENSITIVE NADPH NITROREDUCTASE"/>
    <property type="match status" value="1"/>
</dbReference>
<dbReference type="Proteomes" id="UP000632377">
    <property type="component" value="Unassembled WGS sequence"/>
</dbReference>
<evidence type="ECO:0000259" key="6">
    <source>
        <dbReference type="Pfam" id="PF00881"/>
    </source>
</evidence>
<dbReference type="SUPFAM" id="SSF55469">
    <property type="entry name" value="FMN-dependent nitroreductase-like"/>
    <property type="match status" value="1"/>
</dbReference>
<protein>
    <submittedName>
        <fullName evidence="7">NADPH-dependent oxidoreductase</fullName>
    </submittedName>
</protein>
<evidence type="ECO:0000256" key="2">
    <source>
        <dbReference type="ARBA" id="ARBA00022630"/>
    </source>
</evidence>
<evidence type="ECO:0000313" key="8">
    <source>
        <dbReference type="Proteomes" id="UP000632377"/>
    </source>
</evidence>
<evidence type="ECO:0000256" key="1">
    <source>
        <dbReference type="ARBA" id="ARBA00008366"/>
    </source>
</evidence>
<dbReference type="PANTHER" id="PTHR43425:SF2">
    <property type="entry name" value="OXYGEN-INSENSITIVE NADPH NITROREDUCTASE"/>
    <property type="match status" value="1"/>
</dbReference>
<proteinExistence type="inferred from homology"/>
<dbReference type="InterPro" id="IPR000415">
    <property type="entry name" value="Nitroreductase-like"/>
</dbReference>
<dbReference type="Gene3D" id="3.40.109.10">
    <property type="entry name" value="NADH Oxidase"/>
    <property type="match status" value="1"/>
</dbReference>
<evidence type="ECO:0000256" key="5">
    <source>
        <dbReference type="PIRNR" id="PIRNR005426"/>
    </source>
</evidence>
<dbReference type="RefSeq" id="WP_202750012.1">
    <property type="nucleotide sequence ID" value="NZ_JAESWC010000014.1"/>
</dbReference>
<keyword evidence="5" id="KW-0521">NADP</keyword>
<dbReference type="InterPro" id="IPR016446">
    <property type="entry name" value="Flavin_OxRdtase_Frp"/>
</dbReference>
<comment type="similarity">
    <text evidence="1 5">Belongs to the flavin oxidoreductase frp family.</text>
</comment>
<keyword evidence="2 5" id="KW-0285">Flavoprotein</keyword>
<dbReference type="InterPro" id="IPR029479">
    <property type="entry name" value="Nitroreductase"/>
</dbReference>
<keyword evidence="8" id="KW-1185">Reference proteome</keyword>
<keyword evidence="4 5" id="KW-0560">Oxidoreductase</keyword>
<keyword evidence="3 5" id="KW-0288">FMN</keyword>
<feature type="domain" description="Nitroreductase" evidence="6">
    <location>
        <begin position="10"/>
        <end position="164"/>
    </location>
</feature>
<accession>A0ABS1TD35</accession>